<evidence type="ECO:0000256" key="5">
    <source>
        <dbReference type="SAM" id="Phobius"/>
    </source>
</evidence>
<feature type="transmembrane region" description="Helical" evidence="5">
    <location>
        <begin position="372"/>
        <end position="394"/>
    </location>
</feature>
<comment type="subcellular location">
    <subcellularLocation>
        <location evidence="1">Membrane</location>
        <topology evidence="1">Multi-pass membrane protein</topology>
    </subcellularLocation>
</comment>
<gene>
    <name evidence="6" type="ORF">GSOID_T00011133001</name>
</gene>
<feature type="transmembrane region" description="Helical" evidence="5">
    <location>
        <begin position="153"/>
        <end position="172"/>
    </location>
</feature>
<evidence type="ECO:0000256" key="1">
    <source>
        <dbReference type="ARBA" id="ARBA00004141"/>
    </source>
</evidence>
<evidence type="ECO:0000256" key="3">
    <source>
        <dbReference type="ARBA" id="ARBA00022989"/>
    </source>
</evidence>
<dbReference type="InParanoid" id="E4XHY3"/>
<keyword evidence="7" id="KW-1185">Reference proteome</keyword>
<dbReference type="Proteomes" id="UP000001307">
    <property type="component" value="Unassembled WGS sequence"/>
</dbReference>
<accession>E4XHY3</accession>
<dbReference type="EMBL" id="FN653053">
    <property type="protein sequence ID" value="CBY10199.1"/>
    <property type="molecule type" value="Genomic_DNA"/>
</dbReference>
<dbReference type="PANTHER" id="PTHR23510:SF16">
    <property type="entry name" value="MAJOR FACILITATOR SUPERFAMILY (MFS) PROFILE DOMAIN-CONTAINING PROTEIN"/>
    <property type="match status" value="1"/>
</dbReference>
<feature type="transmembrane region" description="Helical" evidence="5">
    <location>
        <begin position="246"/>
        <end position="269"/>
    </location>
</feature>
<evidence type="ECO:0000256" key="2">
    <source>
        <dbReference type="ARBA" id="ARBA00022692"/>
    </source>
</evidence>
<dbReference type="GO" id="GO:0016020">
    <property type="term" value="C:membrane"/>
    <property type="evidence" value="ECO:0007669"/>
    <property type="project" value="UniProtKB-SubCell"/>
</dbReference>
<dbReference type="InterPro" id="IPR011701">
    <property type="entry name" value="MFS"/>
</dbReference>
<name>E4XHY3_OIKDI</name>
<feature type="transmembrane region" description="Helical" evidence="5">
    <location>
        <begin position="54"/>
        <end position="73"/>
    </location>
</feature>
<dbReference type="Gene3D" id="1.20.1250.20">
    <property type="entry name" value="MFS general substrate transporter like domains"/>
    <property type="match status" value="1"/>
</dbReference>
<dbReference type="InterPro" id="IPR051068">
    <property type="entry name" value="MFS_Domain-Containing_Protein"/>
</dbReference>
<dbReference type="SUPFAM" id="SSF103473">
    <property type="entry name" value="MFS general substrate transporter"/>
    <property type="match status" value="1"/>
</dbReference>
<dbReference type="OrthoDB" id="370281at2759"/>
<dbReference type="AlphaFoldDB" id="E4XHY3"/>
<evidence type="ECO:0000256" key="4">
    <source>
        <dbReference type="ARBA" id="ARBA00023136"/>
    </source>
</evidence>
<evidence type="ECO:0000313" key="6">
    <source>
        <dbReference type="EMBL" id="CBY10199.1"/>
    </source>
</evidence>
<dbReference type="Pfam" id="PF07690">
    <property type="entry name" value="MFS_1"/>
    <property type="match status" value="1"/>
</dbReference>
<protein>
    <recommendedName>
        <fullName evidence="8">Major facilitator superfamily (MFS) profile domain-containing protein</fullName>
    </recommendedName>
</protein>
<evidence type="ECO:0000313" key="7">
    <source>
        <dbReference type="Proteomes" id="UP000001307"/>
    </source>
</evidence>
<feature type="transmembrane region" description="Helical" evidence="5">
    <location>
        <begin position="79"/>
        <end position="102"/>
    </location>
</feature>
<feature type="transmembrane region" description="Helical" evidence="5">
    <location>
        <begin position="276"/>
        <end position="297"/>
    </location>
</feature>
<feature type="transmembrane region" description="Helical" evidence="5">
    <location>
        <begin position="114"/>
        <end position="133"/>
    </location>
</feature>
<feature type="transmembrane region" description="Helical" evidence="5">
    <location>
        <begin position="303"/>
        <end position="325"/>
    </location>
</feature>
<evidence type="ECO:0008006" key="8">
    <source>
        <dbReference type="Google" id="ProtNLM"/>
    </source>
</evidence>
<reference evidence="6" key="1">
    <citation type="journal article" date="2010" name="Science">
        <title>Plasticity of animal genome architecture unmasked by rapid evolution of a pelagic tunicate.</title>
        <authorList>
            <person name="Denoeud F."/>
            <person name="Henriet S."/>
            <person name="Mungpakdee S."/>
            <person name="Aury J.M."/>
            <person name="Da Silva C."/>
            <person name="Brinkmann H."/>
            <person name="Mikhaleva J."/>
            <person name="Olsen L.C."/>
            <person name="Jubin C."/>
            <person name="Canestro C."/>
            <person name="Bouquet J.M."/>
            <person name="Danks G."/>
            <person name="Poulain J."/>
            <person name="Campsteijn C."/>
            <person name="Adamski M."/>
            <person name="Cross I."/>
            <person name="Yadetie F."/>
            <person name="Muffato M."/>
            <person name="Louis A."/>
            <person name="Butcher S."/>
            <person name="Tsagkogeorga G."/>
            <person name="Konrad A."/>
            <person name="Singh S."/>
            <person name="Jensen M.F."/>
            <person name="Cong E.H."/>
            <person name="Eikeseth-Otteraa H."/>
            <person name="Noel B."/>
            <person name="Anthouard V."/>
            <person name="Porcel B.M."/>
            <person name="Kachouri-Lafond R."/>
            <person name="Nishino A."/>
            <person name="Ugolini M."/>
            <person name="Chourrout P."/>
            <person name="Nishida H."/>
            <person name="Aasland R."/>
            <person name="Huzurbazar S."/>
            <person name="Westhof E."/>
            <person name="Delsuc F."/>
            <person name="Lehrach H."/>
            <person name="Reinhardt R."/>
            <person name="Weissenbach J."/>
            <person name="Roy S.W."/>
            <person name="Artiguenave F."/>
            <person name="Postlethwait J.H."/>
            <person name="Manak J.R."/>
            <person name="Thompson E.M."/>
            <person name="Jaillon O."/>
            <person name="Du Pasquier L."/>
            <person name="Boudinot P."/>
            <person name="Liberles D.A."/>
            <person name="Volff J.N."/>
            <person name="Philippe H."/>
            <person name="Lenhard B."/>
            <person name="Roest Crollius H."/>
            <person name="Wincker P."/>
            <person name="Chourrout D."/>
        </authorList>
    </citation>
    <scope>NUCLEOTIDE SEQUENCE [LARGE SCALE GENOMIC DNA]</scope>
</reference>
<keyword evidence="2 5" id="KW-0812">Transmembrane</keyword>
<dbReference type="GO" id="GO:0022857">
    <property type="term" value="F:transmembrane transporter activity"/>
    <property type="evidence" value="ECO:0007669"/>
    <property type="project" value="InterPro"/>
</dbReference>
<feature type="transmembrane region" description="Helical" evidence="5">
    <location>
        <begin position="23"/>
        <end position="42"/>
    </location>
</feature>
<keyword evidence="4 5" id="KW-0472">Membrane</keyword>
<proteinExistence type="predicted"/>
<dbReference type="PANTHER" id="PTHR23510">
    <property type="entry name" value="INNER MEMBRANE TRANSPORT PROTEIN YAJR"/>
    <property type="match status" value="1"/>
</dbReference>
<organism evidence="6">
    <name type="scientific">Oikopleura dioica</name>
    <name type="common">Tunicate</name>
    <dbReference type="NCBI Taxonomy" id="34765"/>
    <lineage>
        <taxon>Eukaryota</taxon>
        <taxon>Metazoa</taxon>
        <taxon>Chordata</taxon>
        <taxon>Tunicata</taxon>
        <taxon>Appendicularia</taxon>
        <taxon>Copelata</taxon>
        <taxon>Oikopleuridae</taxon>
        <taxon>Oikopleura</taxon>
    </lineage>
</organism>
<keyword evidence="3 5" id="KW-1133">Transmembrane helix</keyword>
<dbReference type="InterPro" id="IPR036259">
    <property type="entry name" value="MFS_trans_sf"/>
</dbReference>
<sequence length="415" mass="46706">MEYGIIVPIINEYIISTSAPEAYMGYCVSIYYVSSLVVSILFGRIVDKTQSLKLTYFISVSCAFIGYYIFTFYRTTTGIIVARAISGINNGAYGAIIGRVALDTEKNGGSYIGACLLQRELGIVTGSMISGFWISKWGDFTFFNHDIDELNRYGFFCTLLWLIAGLIGIVALGNEPRYEIAEEIDEKLMTNHNEIQFIQKGKLPFLPEPIIVCLTCSFTILLQQSMLEGTVASIFRYYLGLSQTEIIMVFSIVGLTALLSYIVTILFSLKFHLRYALAGNQFIALVSSILFFVMFIFGNFRDWYVAPGLAFGGFFVIFSIAPVIISSVTIISDFSTPDMKSTYQGLRCFTESLSCILGPLWGANMLHTRQWIFWPIIIFLVISISMICSSWSRLDVRKFKNNSKLNVEPEKLQKL</sequence>